<name>A0A8H3WC65_9PEZI</name>
<evidence type="ECO:0000313" key="2">
    <source>
        <dbReference type="EMBL" id="KAF0325288.1"/>
    </source>
</evidence>
<evidence type="ECO:0000256" key="1">
    <source>
        <dbReference type="SAM" id="SignalP"/>
    </source>
</evidence>
<evidence type="ECO:0000313" key="3">
    <source>
        <dbReference type="Proteomes" id="UP000434172"/>
    </source>
</evidence>
<comment type="caution">
    <text evidence="2">The sequence shown here is derived from an EMBL/GenBank/DDBJ whole genome shotgun (WGS) entry which is preliminary data.</text>
</comment>
<proteinExistence type="predicted"/>
<sequence length="123" mass="13648">MKLVKLNFSLAIVAMGFRAAFIRDSPLPKDASSYRPMETWRNKATKGRSTRYASICHSHIFTVCNEGGYRISENRDALNRAASASPGNGSICMYLPMHKRSRYYFGSGAPKDNVGSPVGIRHC</sequence>
<keyword evidence="1" id="KW-0732">Signal</keyword>
<reference evidence="2 3" key="1">
    <citation type="submission" date="2019-12" db="EMBL/GenBank/DDBJ databases">
        <title>A genome sequence resource for the geographically widespread anthracnose pathogen Colletotrichum asianum.</title>
        <authorList>
            <person name="Meng Y."/>
        </authorList>
    </citation>
    <scope>NUCLEOTIDE SEQUENCE [LARGE SCALE GENOMIC DNA]</scope>
    <source>
        <strain evidence="2 3">ICMP 18580</strain>
    </source>
</reference>
<keyword evidence="3" id="KW-1185">Reference proteome</keyword>
<organism evidence="2 3">
    <name type="scientific">Colletotrichum asianum</name>
    <dbReference type="NCBI Taxonomy" id="702518"/>
    <lineage>
        <taxon>Eukaryota</taxon>
        <taxon>Fungi</taxon>
        <taxon>Dikarya</taxon>
        <taxon>Ascomycota</taxon>
        <taxon>Pezizomycotina</taxon>
        <taxon>Sordariomycetes</taxon>
        <taxon>Hypocreomycetidae</taxon>
        <taxon>Glomerellales</taxon>
        <taxon>Glomerellaceae</taxon>
        <taxon>Colletotrichum</taxon>
        <taxon>Colletotrichum gloeosporioides species complex</taxon>
    </lineage>
</organism>
<gene>
    <name evidence="2" type="ORF">GQ607_007615</name>
</gene>
<evidence type="ECO:0008006" key="4">
    <source>
        <dbReference type="Google" id="ProtNLM"/>
    </source>
</evidence>
<dbReference type="AlphaFoldDB" id="A0A8H3WC65"/>
<protein>
    <recommendedName>
        <fullName evidence="4">Secreted protein</fullName>
    </recommendedName>
</protein>
<dbReference type="Proteomes" id="UP000434172">
    <property type="component" value="Unassembled WGS sequence"/>
</dbReference>
<feature type="chain" id="PRO_5034245924" description="Secreted protein" evidence="1">
    <location>
        <begin position="20"/>
        <end position="123"/>
    </location>
</feature>
<accession>A0A8H3WC65</accession>
<dbReference type="EMBL" id="WOWK01000038">
    <property type="protein sequence ID" value="KAF0325288.1"/>
    <property type="molecule type" value="Genomic_DNA"/>
</dbReference>
<feature type="signal peptide" evidence="1">
    <location>
        <begin position="1"/>
        <end position="19"/>
    </location>
</feature>